<evidence type="ECO:0000313" key="1">
    <source>
        <dbReference type="EMBL" id="MPC87724.1"/>
    </source>
</evidence>
<protein>
    <submittedName>
        <fullName evidence="1">Uncharacterized protein</fullName>
    </submittedName>
</protein>
<accession>A0A5B7J5K0</accession>
<dbReference type="Proteomes" id="UP000324222">
    <property type="component" value="Unassembled WGS sequence"/>
</dbReference>
<dbReference type="AlphaFoldDB" id="A0A5B7J5K0"/>
<reference evidence="1 2" key="1">
    <citation type="submission" date="2019-05" db="EMBL/GenBank/DDBJ databases">
        <title>Another draft genome of Portunus trituberculatus and its Hox gene families provides insights of decapod evolution.</title>
        <authorList>
            <person name="Jeong J.-H."/>
            <person name="Song I."/>
            <person name="Kim S."/>
            <person name="Choi T."/>
            <person name="Kim D."/>
            <person name="Ryu S."/>
            <person name="Kim W."/>
        </authorList>
    </citation>
    <scope>NUCLEOTIDE SEQUENCE [LARGE SCALE GENOMIC DNA]</scope>
    <source>
        <tissue evidence="1">Muscle</tissue>
    </source>
</reference>
<dbReference type="EMBL" id="VSRR010075362">
    <property type="protein sequence ID" value="MPC87724.1"/>
    <property type="molecule type" value="Genomic_DNA"/>
</dbReference>
<organism evidence="1 2">
    <name type="scientific">Portunus trituberculatus</name>
    <name type="common">Swimming crab</name>
    <name type="synonym">Neptunus trituberculatus</name>
    <dbReference type="NCBI Taxonomy" id="210409"/>
    <lineage>
        <taxon>Eukaryota</taxon>
        <taxon>Metazoa</taxon>
        <taxon>Ecdysozoa</taxon>
        <taxon>Arthropoda</taxon>
        <taxon>Crustacea</taxon>
        <taxon>Multicrustacea</taxon>
        <taxon>Malacostraca</taxon>
        <taxon>Eumalacostraca</taxon>
        <taxon>Eucarida</taxon>
        <taxon>Decapoda</taxon>
        <taxon>Pleocyemata</taxon>
        <taxon>Brachyura</taxon>
        <taxon>Eubrachyura</taxon>
        <taxon>Portunoidea</taxon>
        <taxon>Portunidae</taxon>
        <taxon>Portuninae</taxon>
        <taxon>Portunus</taxon>
    </lineage>
</organism>
<evidence type="ECO:0000313" key="2">
    <source>
        <dbReference type="Proteomes" id="UP000324222"/>
    </source>
</evidence>
<comment type="caution">
    <text evidence="1">The sequence shown here is derived from an EMBL/GenBank/DDBJ whole genome shotgun (WGS) entry which is preliminary data.</text>
</comment>
<gene>
    <name evidence="1" type="ORF">E2C01_082596</name>
</gene>
<name>A0A5B7J5K0_PORTR</name>
<sequence length="90" mass="10572">MGKLSAADNTRFNRLICVTPKDRFNSPHINLSRRYHIFQWHFTCYDQYSRNYHKPTKLPGYFTYNGPSSHESRGGITVLVSRECKVEFAL</sequence>
<keyword evidence="2" id="KW-1185">Reference proteome</keyword>
<proteinExistence type="predicted"/>